<dbReference type="Proteomes" id="UP001168821">
    <property type="component" value="Unassembled WGS sequence"/>
</dbReference>
<evidence type="ECO:0000313" key="3">
    <source>
        <dbReference type="Proteomes" id="UP001168821"/>
    </source>
</evidence>
<comment type="caution">
    <text evidence="2">The sequence shown here is derived from an EMBL/GenBank/DDBJ whole genome shotgun (WGS) entry which is preliminary data.</text>
</comment>
<keyword evidence="1" id="KW-0812">Transmembrane</keyword>
<evidence type="ECO:0008006" key="4">
    <source>
        <dbReference type="Google" id="ProtNLM"/>
    </source>
</evidence>
<feature type="transmembrane region" description="Helical" evidence="1">
    <location>
        <begin position="71"/>
        <end position="88"/>
    </location>
</feature>
<dbReference type="EMBL" id="JALNTZ010000005">
    <property type="protein sequence ID" value="KAJ3652331.1"/>
    <property type="molecule type" value="Genomic_DNA"/>
</dbReference>
<accession>A0AA38IDN1</accession>
<keyword evidence="1" id="KW-1133">Transmembrane helix</keyword>
<feature type="transmembrane region" description="Helical" evidence="1">
    <location>
        <begin position="174"/>
        <end position="199"/>
    </location>
</feature>
<proteinExistence type="predicted"/>
<evidence type="ECO:0000313" key="2">
    <source>
        <dbReference type="EMBL" id="KAJ3652331.1"/>
    </source>
</evidence>
<evidence type="ECO:0000256" key="1">
    <source>
        <dbReference type="SAM" id="Phobius"/>
    </source>
</evidence>
<reference evidence="2" key="1">
    <citation type="journal article" date="2023" name="G3 (Bethesda)">
        <title>Whole genome assemblies of Zophobas morio and Tenebrio molitor.</title>
        <authorList>
            <person name="Kaur S."/>
            <person name="Stinson S.A."/>
            <person name="diCenzo G.C."/>
        </authorList>
    </citation>
    <scope>NUCLEOTIDE SEQUENCE</scope>
    <source>
        <strain evidence="2">QUZm001</strain>
    </source>
</reference>
<protein>
    <recommendedName>
        <fullName evidence="4">Gustatory receptor</fullName>
    </recommendedName>
</protein>
<gene>
    <name evidence="2" type="ORF">Zmor_018308</name>
</gene>
<keyword evidence="3" id="KW-1185">Reference proteome</keyword>
<organism evidence="2 3">
    <name type="scientific">Zophobas morio</name>
    <dbReference type="NCBI Taxonomy" id="2755281"/>
    <lineage>
        <taxon>Eukaryota</taxon>
        <taxon>Metazoa</taxon>
        <taxon>Ecdysozoa</taxon>
        <taxon>Arthropoda</taxon>
        <taxon>Hexapoda</taxon>
        <taxon>Insecta</taxon>
        <taxon>Pterygota</taxon>
        <taxon>Neoptera</taxon>
        <taxon>Endopterygota</taxon>
        <taxon>Coleoptera</taxon>
        <taxon>Polyphaga</taxon>
        <taxon>Cucujiformia</taxon>
        <taxon>Tenebrionidae</taxon>
        <taxon>Zophobas</taxon>
    </lineage>
</organism>
<sequence length="201" mass="24095">MCATFWNQNQWFKLTQNLQHLKIEKTKSYHKRFHLLQAAYWILNIYAIYVWSDIQGVAGFFEQYFFDLVLFYYQFFYMCVSVVVTQLLKQKYESICQMLKNQKLKIRVLKTEDEAEKCVQKLEEYVKLLKETVNIFNQIFGWPVLLNVFNSSFVTLDYLDDLCKNSFEYTRAQYIGVIISNIITFAFCLVSFCFISVIICF</sequence>
<feature type="transmembrane region" description="Helical" evidence="1">
    <location>
        <begin position="33"/>
        <end position="51"/>
    </location>
</feature>
<name>A0AA38IDN1_9CUCU</name>
<keyword evidence="1" id="KW-0472">Membrane</keyword>
<dbReference type="AlphaFoldDB" id="A0AA38IDN1"/>